<gene>
    <name evidence="2" type="ORF">C2E21_9400</name>
</gene>
<keyword evidence="3" id="KW-1185">Reference proteome</keyword>
<dbReference type="AlphaFoldDB" id="A0A2P6TBF7"/>
<feature type="region of interest" description="Disordered" evidence="1">
    <location>
        <begin position="80"/>
        <end position="121"/>
    </location>
</feature>
<evidence type="ECO:0000256" key="1">
    <source>
        <dbReference type="SAM" id="MobiDB-lite"/>
    </source>
</evidence>
<protein>
    <submittedName>
        <fullName evidence="2">Metallo-dependent phosphatase</fullName>
    </submittedName>
</protein>
<dbReference type="Proteomes" id="UP000239899">
    <property type="component" value="Unassembled WGS sequence"/>
</dbReference>
<dbReference type="OrthoDB" id="514399at2759"/>
<proteinExistence type="predicted"/>
<feature type="compositionally biased region" description="Low complexity" evidence="1">
    <location>
        <begin position="97"/>
        <end position="121"/>
    </location>
</feature>
<organism evidence="2 3">
    <name type="scientific">Chlorella sorokiniana</name>
    <name type="common">Freshwater green alga</name>
    <dbReference type="NCBI Taxonomy" id="3076"/>
    <lineage>
        <taxon>Eukaryota</taxon>
        <taxon>Viridiplantae</taxon>
        <taxon>Chlorophyta</taxon>
        <taxon>core chlorophytes</taxon>
        <taxon>Trebouxiophyceae</taxon>
        <taxon>Chlorellales</taxon>
        <taxon>Chlorellaceae</taxon>
        <taxon>Chlorella clade</taxon>
        <taxon>Chlorella</taxon>
    </lineage>
</organism>
<evidence type="ECO:0000313" key="2">
    <source>
        <dbReference type="EMBL" id="PRW05882.1"/>
    </source>
</evidence>
<accession>A0A2P6TBF7</accession>
<dbReference type="EMBL" id="LHPG02000027">
    <property type="protein sequence ID" value="PRW05882.1"/>
    <property type="molecule type" value="Genomic_DNA"/>
</dbReference>
<name>A0A2P6TBF7_CHLSO</name>
<evidence type="ECO:0000313" key="3">
    <source>
        <dbReference type="Proteomes" id="UP000239899"/>
    </source>
</evidence>
<sequence length="200" mass="20709">MKDTLIRCQTDASGQWRMVCGRCWRDGPLASAGGRVVGPTSNQASQDFDPSSRAVVNRGELLGPAVALTAAGSYAPVADGETAAPSSTGSSVKQQRSRAGASSSSSRSRSNGSGSSRAAAGSRGAARCPVLVRASIEGGAVEAWGARLHLPIRGSGLVSAAYLDRDLRVFRAPNGSVSVQVRQSELAQLLGSRWQQAQRQ</sequence>
<feature type="compositionally biased region" description="Polar residues" evidence="1">
    <location>
        <begin position="84"/>
        <end position="94"/>
    </location>
</feature>
<reference evidence="2 3" key="1">
    <citation type="journal article" date="2018" name="Plant J.">
        <title>Genome sequences of Chlorella sorokiniana UTEX 1602 and Micractinium conductrix SAG 241.80: implications to maltose excretion by a green alga.</title>
        <authorList>
            <person name="Arriola M.B."/>
            <person name="Velmurugan N."/>
            <person name="Zhang Y."/>
            <person name="Plunkett M.H."/>
            <person name="Hondzo H."/>
            <person name="Barney B.M."/>
        </authorList>
    </citation>
    <scope>NUCLEOTIDE SEQUENCE [LARGE SCALE GENOMIC DNA]</scope>
    <source>
        <strain evidence="3">UTEX 1602</strain>
    </source>
</reference>
<comment type="caution">
    <text evidence="2">The sequence shown here is derived from an EMBL/GenBank/DDBJ whole genome shotgun (WGS) entry which is preliminary data.</text>
</comment>